<organism evidence="8 9">
    <name type="scientific">Prunus mume</name>
    <name type="common">Japanese apricot</name>
    <name type="synonym">Armeniaca mume</name>
    <dbReference type="NCBI Taxonomy" id="102107"/>
    <lineage>
        <taxon>Eukaryota</taxon>
        <taxon>Viridiplantae</taxon>
        <taxon>Streptophyta</taxon>
        <taxon>Embryophyta</taxon>
        <taxon>Tracheophyta</taxon>
        <taxon>Spermatophyta</taxon>
        <taxon>Magnoliopsida</taxon>
        <taxon>eudicotyledons</taxon>
        <taxon>Gunneridae</taxon>
        <taxon>Pentapetalae</taxon>
        <taxon>rosids</taxon>
        <taxon>fabids</taxon>
        <taxon>Rosales</taxon>
        <taxon>Rosaceae</taxon>
        <taxon>Amygdaloideae</taxon>
        <taxon>Amygdaleae</taxon>
        <taxon>Prunus</taxon>
    </lineage>
</organism>
<name>A0ABM0PBV9_PRUMU</name>
<keyword evidence="3" id="KW-0540">Nuclease</keyword>
<dbReference type="SUPFAM" id="SSF56672">
    <property type="entry name" value="DNA/RNA polymerases"/>
    <property type="match status" value="1"/>
</dbReference>
<dbReference type="Proteomes" id="UP000694861">
    <property type="component" value="Linkage group LG6"/>
</dbReference>
<keyword evidence="6" id="KW-0695">RNA-directed DNA polymerase</keyword>
<sequence>MRYPKTELLCLAFVYAAQRLRHYFLAHKLQLIVKSDPVRYFLTRLVLSGCLTRWLLQLSEFDITCITPRAIKGQAVINMLALFPKVEESTLSKEFLGELLGMVSIATENEPQTLYFDGSYTLNGGGAGVILNYPKGQATTFLFKLNFPCKNNVAEYEAFIMGLSMAKEMGVEKIKIIGDSNLVLSQLQGSFAVKEATLALYRTTSKKLISSFMKIVLEHIPGITNRYADALATLGSKLSFVKEQPNITVIKKDMS</sequence>
<dbReference type="Pfam" id="PF13456">
    <property type="entry name" value="RVT_3"/>
    <property type="match status" value="1"/>
</dbReference>
<dbReference type="InterPro" id="IPR002156">
    <property type="entry name" value="RNaseH_domain"/>
</dbReference>
<gene>
    <name evidence="9" type="primary">LOC103336085</name>
</gene>
<evidence type="ECO:0000256" key="5">
    <source>
        <dbReference type="ARBA" id="ARBA00022801"/>
    </source>
</evidence>
<dbReference type="Pfam" id="PF17917">
    <property type="entry name" value="RT_RNaseH"/>
    <property type="match status" value="1"/>
</dbReference>
<evidence type="ECO:0000313" key="9">
    <source>
        <dbReference type="RefSeq" id="XP_008237342.1"/>
    </source>
</evidence>
<dbReference type="PROSITE" id="PS50879">
    <property type="entry name" value="RNASE_H_1"/>
    <property type="match status" value="1"/>
</dbReference>
<dbReference type="GeneID" id="103336085"/>
<evidence type="ECO:0000256" key="4">
    <source>
        <dbReference type="ARBA" id="ARBA00022759"/>
    </source>
</evidence>
<dbReference type="CDD" id="cd09279">
    <property type="entry name" value="RNase_HI_like"/>
    <property type="match status" value="1"/>
</dbReference>
<dbReference type="InterPro" id="IPR012337">
    <property type="entry name" value="RNaseH-like_sf"/>
</dbReference>
<dbReference type="RefSeq" id="XP_008237342.1">
    <property type="nucleotide sequence ID" value="XM_008239120.1"/>
</dbReference>
<dbReference type="PANTHER" id="PTHR48475:SF1">
    <property type="entry name" value="RNASE H TYPE-1 DOMAIN-CONTAINING PROTEIN"/>
    <property type="match status" value="1"/>
</dbReference>
<evidence type="ECO:0000256" key="2">
    <source>
        <dbReference type="ARBA" id="ARBA00022695"/>
    </source>
</evidence>
<keyword evidence="4" id="KW-0255">Endonuclease</keyword>
<feature type="domain" description="RNase H type-1" evidence="7">
    <location>
        <begin position="108"/>
        <end position="237"/>
    </location>
</feature>
<reference evidence="8" key="1">
    <citation type="journal article" date="2012" name="Nat. Commun.">
        <title>The genome of Prunus mume.</title>
        <authorList>
            <person name="Zhang Q."/>
            <person name="Chen W."/>
            <person name="Sun L."/>
            <person name="Zhao F."/>
            <person name="Huang B."/>
            <person name="Yang W."/>
            <person name="Tao Y."/>
            <person name="Wang J."/>
            <person name="Yuan Z."/>
            <person name="Fan G."/>
            <person name="Xing Z."/>
            <person name="Han C."/>
            <person name="Pan H."/>
            <person name="Zhong X."/>
            <person name="Shi W."/>
            <person name="Liang X."/>
            <person name="Du D."/>
            <person name="Sun F."/>
            <person name="Xu Z."/>
            <person name="Hao R."/>
            <person name="Lv T."/>
            <person name="Lv Y."/>
            <person name="Zheng Z."/>
            <person name="Sun M."/>
            <person name="Luo L."/>
            <person name="Cai M."/>
            <person name="Gao Y."/>
            <person name="Wang J."/>
            <person name="Yin Y."/>
            <person name="Xu X."/>
            <person name="Cheng T."/>
            <person name="Wang J."/>
        </authorList>
    </citation>
    <scope>NUCLEOTIDE SEQUENCE [LARGE SCALE GENOMIC DNA]</scope>
</reference>
<dbReference type="InterPro" id="IPR036397">
    <property type="entry name" value="RNaseH_sf"/>
</dbReference>
<evidence type="ECO:0000313" key="8">
    <source>
        <dbReference type="Proteomes" id="UP000694861"/>
    </source>
</evidence>
<protein>
    <submittedName>
        <fullName evidence="9">Uncharacterized protein LOC103336085</fullName>
    </submittedName>
</protein>
<proteinExistence type="predicted"/>
<dbReference type="SUPFAM" id="SSF53098">
    <property type="entry name" value="Ribonuclease H-like"/>
    <property type="match status" value="1"/>
</dbReference>
<reference evidence="9" key="2">
    <citation type="submission" date="2025-08" db="UniProtKB">
        <authorList>
            <consortium name="RefSeq"/>
        </authorList>
    </citation>
    <scope>IDENTIFICATION</scope>
</reference>
<keyword evidence="8" id="KW-1185">Reference proteome</keyword>
<dbReference type="Gene3D" id="3.30.420.10">
    <property type="entry name" value="Ribonuclease H-like superfamily/Ribonuclease H"/>
    <property type="match status" value="1"/>
</dbReference>
<evidence type="ECO:0000256" key="1">
    <source>
        <dbReference type="ARBA" id="ARBA00022679"/>
    </source>
</evidence>
<keyword evidence="2" id="KW-0548">Nucleotidyltransferase</keyword>
<evidence type="ECO:0000259" key="7">
    <source>
        <dbReference type="PROSITE" id="PS50879"/>
    </source>
</evidence>
<evidence type="ECO:0000256" key="6">
    <source>
        <dbReference type="ARBA" id="ARBA00022918"/>
    </source>
</evidence>
<dbReference type="InterPro" id="IPR043502">
    <property type="entry name" value="DNA/RNA_pol_sf"/>
</dbReference>
<accession>A0ABM0PBV9</accession>
<dbReference type="InterPro" id="IPR041373">
    <property type="entry name" value="RT_RNaseH"/>
</dbReference>
<evidence type="ECO:0000256" key="3">
    <source>
        <dbReference type="ARBA" id="ARBA00022722"/>
    </source>
</evidence>
<keyword evidence="1" id="KW-0808">Transferase</keyword>
<keyword evidence="5" id="KW-0378">Hydrolase</keyword>
<dbReference type="PANTHER" id="PTHR48475">
    <property type="entry name" value="RIBONUCLEASE H"/>
    <property type="match status" value="1"/>
</dbReference>